<proteinExistence type="predicted"/>
<dbReference type="AlphaFoldDB" id="A0A820KRW5"/>
<evidence type="ECO:0000313" key="3">
    <source>
        <dbReference type="Proteomes" id="UP000663842"/>
    </source>
</evidence>
<feature type="non-terminal residue" evidence="2">
    <location>
        <position position="1"/>
    </location>
</feature>
<reference evidence="2" key="1">
    <citation type="submission" date="2021-02" db="EMBL/GenBank/DDBJ databases">
        <authorList>
            <person name="Nowell W R."/>
        </authorList>
    </citation>
    <scope>NUCLEOTIDE SEQUENCE</scope>
</reference>
<name>A0A820KRW5_9BILA</name>
<sequence>MEKKKEKKARLFHLLVLIAQHEETLEKLCNDMDKIDKHSSLELHEMKTKIEDLKAKLTKDKQKQDQALEYLTDADEESFKEKQQFRFINCLY</sequence>
<evidence type="ECO:0000256" key="1">
    <source>
        <dbReference type="SAM" id="Coils"/>
    </source>
</evidence>
<organism evidence="2 3">
    <name type="scientific">Rotaria magnacalcarata</name>
    <dbReference type="NCBI Taxonomy" id="392030"/>
    <lineage>
        <taxon>Eukaryota</taxon>
        <taxon>Metazoa</taxon>
        <taxon>Spiralia</taxon>
        <taxon>Gnathifera</taxon>
        <taxon>Rotifera</taxon>
        <taxon>Eurotatoria</taxon>
        <taxon>Bdelloidea</taxon>
        <taxon>Philodinida</taxon>
        <taxon>Philodinidae</taxon>
        <taxon>Rotaria</taxon>
    </lineage>
</organism>
<feature type="coiled-coil region" evidence="1">
    <location>
        <begin position="18"/>
        <end position="63"/>
    </location>
</feature>
<dbReference type="Proteomes" id="UP000663842">
    <property type="component" value="Unassembled WGS sequence"/>
</dbReference>
<gene>
    <name evidence="2" type="ORF">UXM345_LOCUS35814</name>
</gene>
<keyword evidence="1" id="KW-0175">Coiled coil</keyword>
<comment type="caution">
    <text evidence="2">The sequence shown here is derived from an EMBL/GenBank/DDBJ whole genome shotgun (WGS) entry which is preliminary data.</text>
</comment>
<dbReference type="EMBL" id="CAJOBF010015344">
    <property type="protein sequence ID" value="CAF4347043.1"/>
    <property type="molecule type" value="Genomic_DNA"/>
</dbReference>
<protein>
    <submittedName>
        <fullName evidence="2">Uncharacterized protein</fullName>
    </submittedName>
</protein>
<accession>A0A820KRW5</accession>
<evidence type="ECO:0000313" key="2">
    <source>
        <dbReference type="EMBL" id="CAF4347043.1"/>
    </source>
</evidence>